<feature type="non-terminal residue" evidence="1">
    <location>
        <position position="678"/>
    </location>
</feature>
<dbReference type="InterPro" id="IPR052050">
    <property type="entry name" value="SecEffector_AnkRepeat"/>
</dbReference>
<keyword evidence="2" id="KW-1185">Reference proteome</keyword>
<accession>A0AAW2YZ13</accession>
<gene>
    <name evidence="1" type="ORF">AKO1_013254</name>
</gene>
<comment type="caution">
    <text evidence="1">The sequence shown here is derived from an EMBL/GenBank/DDBJ whole genome shotgun (WGS) entry which is preliminary data.</text>
</comment>
<evidence type="ECO:0000313" key="2">
    <source>
        <dbReference type="Proteomes" id="UP001431209"/>
    </source>
</evidence>
<proteinExistence type="predicted"/>
<dbReference type="AlphaFoldDB" id="A0AAW2YZ13"/>
<sequence>MAEEPRGEEHREEGLRFSYKVAAASMIVGSVGASLMNAPNTDHPPLLNTEPVIDTVAVPAISSDPGTLEKVNDFLNSANNIFDNLNKLVEKLIRLEGNVLNSAILTSAPVLFGKLIKCVWRNCICLLISSGDEHIVVEALLEYSKLLGEKHKIDIIKLRSSNSDDEEQSIICFDEEGNQDVTYENIVPKAEELISKLSFPVIQRGENEDKSNYYFITNKAEELTAEGLEITGPKPLLEPQYFLKNELSREERVLGLVMSLVVYEEDEQKLASNLISIFGKDMAKQTCTDLCKLLLKRAPELLVRDLFLDIIKKYNSSSVIQDMLDILSASTVNETLIEAAEYLNTKTVSTLMNDSRVISDTINKVLVLAARRSNTEAVLTLINDPRITSDAINKAMVEAARSTNTEIVSMLMNDPRVTSDAINKAMVGAAGSTNTETVSMLMNDPRITSDAINKAMVGAAGSTNTEIVSMLMNDPRITSDAINKAMVGAAGSTNTETVSMLMNDPRVTSDAINEALVEAARYSNTETVSMLMNDPRVTSDAINEALVEAARYSNTKAVSMLMNDPRVTSDAIYEALIEAARGSNTETVSMLMNDSRLTLDAIRKALVQAASYSRKANVFKILMNDPRVTSDAIKEALIEAVRRSNTETVSMLINDSRVTSDAIYEASKNAANSNIFGM</sequence>
<organism evidence="1 2">
    <name type="scientific">Acrasis kona</name>
    <dbReference type="NCBI Taxonomy" id="1008807"/>
    <lineage>
        <taxon>Eukaryota</taxon>
        <taxon>Discoba</taxon>
        <taxon>Heterolobosea</taxon>
        <taxon>Tetramitia</taxon>
        <taxon>Eutetramitia</taxon>
        <taxon>Acrasidae</taxon>
        <taxon>Acrasis</taxon>
    </lineage>
</organism>
<dbReference type="InterPro" id="IPR036770">
    <property type="entry name" value="Ankyrin_rpt-contain_sf"/>
</dbReference>
<dbReference type="PANTHER" id="PTHR46586">
    <property type="entry name" value="ANKYRIN REPEAT-CONTAINING PROTEIN"/>
    <property type="match status" value="1"/>
</dbReference>
<name>A0AAW2YZ13_9EUKA</name>
<dbReference type="Proteomes" id="UP001431209">
    <property type="component" value="Unassembled WGS sequence"/>
</dbReference>
<dbReference type="EMBL" id="JAOPGA020000814">
    <property type="protein sequence ID" value="KAL0482063.1"/>
    <property type="molecule type" value="Genomic_DNA"/>
</dbReference>
<dbReference type="Gene3D" id="1.25.40.20">
    <property type="entry name" value="Ankyrin repeat-containing domain"/>
    <property type="match status" value="2"/>
</dbReference>
<dbReference type="PANTHER" id="PTHR46586:SF3">
    <property type="entry name" value="ANKYRIN REPEAT-CONTAINING PROTEIN"/>
    <property type="match status" value="1"/>
</dbReference>
<protein>
    <submittedName>
        <fullName evidence="1">Uncharacterized protein</fullName>
    </submittedName>
</protein>
<dbReference type="SUPFAM" id="SSF48403">
    <property type="entry name" value="Ankyrin repeat"/>
    <property type="match status" value="1"/>
</dbReference>
<reference evidence="1 2" key="1">
    <citation type="submission" date="2024-03" db="EMBL/GenBank/DDBJ databases">
        <title>The Acrasis kona genome and developmental transcriptomes reveal deep origins of eukaryotic multicellular pathways.</title>
        <authorList>
            <person name="Sheikh S."/>
            <person name="Fu C.-J."/>
            <person name="Brown M.W."/>
            <person name="Baldauf S.L."/>
        </authorList>
    </citation>
    <scope>NUCLEOTIDE SEQUENCE [LARGE SCALE GENOMIC DNA]</scope>
    <source>
        <strain evidence="1 2">ATCC MYA-3509</strain>
    </source>
</reference>
<evidence type="ECO:0000313" key="1">
    <source>
        <dbReference type="EMBL" id="KAL0482063.1"/>
    </source>
</evidence>